<feature type="region of interest" description="Disordered" evidence="1">
    <location>
        <begin position="41"/>
        <end position="67"/>
    </location>
</feature>
<evidence type="ECO:0000313" key="2">
    <source>
        <dbReference type="EMBL" id="KAJ8352729.1"/>
    </source>
</evidence>
<accession>A0A9Q1F7Q5</accession>
<gene>
    <name evidence="2" type="ORF">SKAU_G00242050</name>
</gene>
<feature type="region of interest" description="Disordered" evidence="1">
    <location>
        <begin position="1"/>
        <end position="20"/>
    </location>
</feature>
<sequence>MGAQSNPVGTEPRPRGPDYGLNPTCTLIGCSAEIRYLPPRLSVSPRSRPGSNQSSSPQRILGDGPGAGPSFLRQWILPRRRVANERAQNQSGTPGFHGPCANMHNLVWRGWVTEPLLFCTPVPRYRPGRTPPWGGPCAAVPGPRPKRLIKSRAAASARPAKRRLPPVLSPYRSIWCKRGWKQSARPSLFRSQSQECGAS</sequence>
<protein>
    <submittedName>
        <fullName evidence="2">Uncharacterized protein</fullName>
    </submittedName>
</protein>
<dbReference type="Proteomes" id="UP001152622">
    <property type="component" value="Chromosome 8"/>
</dbReference>
<dbReference type="AlphaFoldDB" id="A0A9Q1F7Q5"/>
<organism evidence="2 3">
    <name type="scientific">Synaphobranchus kaupii</name>
    <name type="common">Kaup's arrowtooth eel</name>
    <dbReference type="NCBI Taxonomy" id="118154"/>
    <lineage>
        <taxon>Eukaryota</taxon>
        <taxon>Metazoa</taxon>
        <taxon>Chordata</taxon>
        <taxon>Craniata</taxon>
        <taxon>Vertebrata</taxon>
        <taxon>Euteleostomi</taxon>
        <taxon>Actinopterygii</taxon>
        <taxon>Neopterygii</taxon>
        <taxon>Teleostei</taxon>
        <taxon>Anguilliformes</taxon>
        <taxon>Synaphobranchidae</taxon>
        <taxon>Synaphobranchus</taxon>
    </lineage>
</organism>
<evidence type="ECO:0000313" key="3">
    <source>
        <dbReference type="Proteomes" id="UP001152622"/>
    </source>
</evidence>
<dbReference type="EMBL" id="JAINUF010000008">
    <property type="protein sequence ID" value="KAJ8352729.1"/>
    <property type="molecule type" value="Genomic_DNA"/>
</dbReference>
<feature type="compositionally biased region" description="Low complexity" evidence="1">
    <location>
        <begin position="41"/>
        <end position="51"/>
    </location>
</feature>
<keyword evidence="3" id="KW-1185">Reference proteome</keyword>
<reference evidence="2" key="1">
    <citation type="journal article" date="2023" name="Science">
        <title>Genome structures resolve the early diversification of teleost fishes.</title>
        <authorList>
            <person name="Parey E."/>
            <person name="Louis A."/>
            <person name="Montfort J."/>
            <person name="Bouchez O."/>
            <person name="Roques C."/>
            <person name="Iampietro C."/>
            <person name="Lluch J."/>
            <person name="Castinel A."/>
            <person name="Donnadieu C."/>
            <person name="Desvignes T."/>
            <person name="Floi Bucao C."/>
            <person name="Jouanno E."/>
            <person name="Wen M."/>
            <person name="Mejri S."/>
            <person name="Dirks R."/>
            <person name="Jansen H."/>
            <person name="Henkel C."/>
            <person name="Chen W.J."/>
            <person name="Zahm M."/>
            <person name="Cabau C."/>
            <person name="Klopp C."/>
            <person name="Thompson A.W."/>
            <person name="Robinson-Rechavi M."/>
            <person name="Braasch I."/>
            <person name="Lecointre G."/>
            <person name="Bobe J."/>
            <person name="Postlethwait J.H."/>
            <person name="Berthelot C."/>
            <person name="Roest Crollius H."/>
            <person name="Guiguen Y."/>
        </authorList>
    </citation>
    <scope>NUCLEOTIDE SEQUENCE</scope>
    <source>
        <strain evidence="2">WJC10195</strain>
    </source>
</reference>
<comment type="caution">
    <text evidence="2">The sequence shown here is derived from an EMBL/GenBank/DDBJ whole genome shotgun (WGS) entry which is preliminary data.</text>
</comment>
<proteinExistence type="predicted"/>
<name>A0A9Q1F7Q5_SYNKA</name>
<evidence type="ECO:0000256" key="1">
    <source>
        <dbReference type="SAM" id="MobiDB-lite"/>
    </source>
</evidence>